<evidence type="ECO:0000313" key="4">
    <source>
        <dbReference type="EMBL" id="EZG69034.1"/>
    </source>
</evidence>
<dbReference type="RefSeq" id="XP_011134505.1">
    <property type="nucleotide sequence ID" value="XM_011136203.1"/>
</dbReference>
<evidence type="ECO:0000259" key="3">
    <source>
        <dbReference type="Pfam" id="PF17921"/>
    </source>
</evidence>
<evidence type="ECO:0000256" key="1">
    <source>
        <dbReference type="ARBA" id="ARBA00023268"/>
    </source>
</evidence>
<dbReference type="Proteomes" id="UP000019763">
    <property type="component" value="Unassembled WGS sequence"/>
</dbReference>
<protein>
    <submittedName>
        <fullName evidence="4">Gag-pol polyprotein</fullName>
    </submittedName>
</protein>
<dbReference type="InterPro" id="IPR041577">
    <property type="entry name" value="RT_RNaseH_2"/>
</dbReference>
<keyword evidence="1" id="KW-0511">Multifunctional enzyme</keyword>
<accession>A0A023B8J5</accession>
<dbReference type="Gene3D" id="3.30.70.270">
    <property type="match status" value="1"/>
</dbReference>
<dbReference type="Gene3D" id="1.10.340.70">
    <property type="match status" value="1"/>
</dbReference>
<dbReference type="FunFam" id="1.10.340.70:FF:000001">
    <property type="entry name" value="Retrovirus-related Pol polyprotein from transposon gypsy-like Protein"/>
    <property type="match status" value="1"/>
</dbReference>
<gene>
    <name evidence="4" type="ORF">GNI_060160</name>
</gene>
<dbReference type="PANTHER" id="PTHR37984:SF5">
    <property type="entry name" value="PROTEIN NYNRIN-LIKE"/>
    <property type="match status" value="1"/>
</dbReference>
<dbReference type="InterPro" id="IPR050951">
    <property type="entry name" value="Retrovirus_Pol_polyprotein"/>
</dbReference>
<dbReference type="SUPFAM" id="SSF56672">
    <property type="entry name" value="DNA/RNA polymerases"/>
    <property type="match status" value="1"/>
</dbReference>
<dbReference type="eggNOG" id="KOG0017">
    <property type="taxonomic scope" value="Eukaryota"/>
</dbReference>
<dbReference type="OrthoDB" id="2013610at2759"/>
<dbReference type="GO" id="GO:0003824">
    <property type="term" value="F:catalytic activity"/>
    <property type="evidence" value="ECO:0007669"/>
    <property type="project" value="UniProtKB-KW"/>
</dbReference>
<sequence length="301" mass="33386">MDHVFGDLVGKNMFLYIDDVVVCGDTKEEVLALFLEKVLQRQDGIKGIKVSVVVRIKVHNKSVKSVTEAAPRTNKAELQSFVGLVGYLRSLIPRYAEHTARMCELLKNVQYEWIDGLQLDFDGLKQAVTNTAALHASRPGNRYEVCTDGSGVGMGAALMQEQDGQEVPLEYTSQRDGRIVEAATGRGYIPGALREKVIRSLHCGRGGAHMGVTKTARIVAQYFVWPGMPADVAAFVKSCLICARLKQPRSPTRRYEMEHLDTAAALTFVSLDHMGPITYESVRLDRSLEWCRGQETVQRAS</sequence>
<proteinExistence type="predicted"/>
<feature type="domain" description="Integrase zinc-binding" evidence="3">
    <location>
        <begin position="189"/>
        <end position="247"/>
    </location>
</feature>
<reference evidence="4" key="1">
    <citation type="submission" date="2013-12" db="EMBL/GenBank/DDBJ databases">
        <authorList>
            <person name="Omoto C.K."/>
            <person name="Sibley D."/>
            <person name="Venepally P."/>
            <person name="Hadjithomas M."/>
            <person name="Karamycheva S."/>
            <person name="Brunk B."/>
            <person name="Roos D."/>
            <person name="Caler E."/>
            <person name="Lorenzi H."/>
        </authorList>
    </citation>
    <scope>NUCLEOTIDE SEQUENCE</scope>
</reference>
<dbReference type="EMBL" id="AFNH02000456">
    <property type="protein sequence ID" value="EZG69034.1"/>
    <property type="molecule type" value="Genomic_DNA"/>
</dbReference>
<dbReference type="Pfam" id="PF17921">
    <property type="entry name" value="Integrase_H2C2"/>
    <property type="match status" value="1"/>
</dbReference>
<dbReference type="PANTHER" id="PTHR37984">
    <property type="entry name" value="PROTEIN CBG26694"/>
    <property type="match status" value="1"/>
</dbReference>
<dbReference type="VEuPathDB" id="CryptoDB:GNI_060160"/>
<dbReference type="Pfam" id="PF17919">
    <property type="entry name" value="RT_RNaseH_2"/>
    <property type="match status" value="1"/>
</dbReference>
<evidence type="ECO:0000313" key="5">
    <source>
        <dbReference type="Proteomes" id="UP000019763"/>
    </source>
</evidence>
<dbReference type="InterPro" id="IPR043502">
    <property type="entry name" value="DNA/RNA_pol_sf"/>
</dbReference>
<organism evidence="4 5">
    <name type="scientific">Gregarina niphandrodes</name>
    <name type="common">Septate eugregarine</name>
    <dbReference type="NCBI Taxonomy" id="110365"/>
    <lineage>
        <taxon>Eukaryota</taxon>
        <taxon>Sar</taxon>
        <taxon>Alveolata</taxon>
        <taxon>Apicomplexa</taxon>
        <taxon>Conoidasida</taxon>
        <taxon>Gregarinasina</taxon>
        <taxon>Eugregarinorida</taxon>
        <taxon>Gregarinidae</taxon>
        <taxon>Gregarina</taxon>
    </lineage>
</organism>
<evidence type="ECO:0000259" key="2">
    <source>
        <dbReference type="Pfam" id="PF17919"/>
    </source>
</evidence>
<dbReference type="AlphaFoldDB" id="A0A023B8J5"/>
<feature type="domain" description="Reverse transcriptase/retrotransposon-derived protein RNase H-like" evidence="2">
    <location>
        <begin position="113"/>
        <end position="175"/>
    </location>
</feature>
<name>A0A023B8J5_GRENI</name>
<dbReference type="GeneID" id="22912208"/>
<dbReference type="InterPro" id="IPR043128">
    <property type="entry name" value="Rev_trsase/Diguanyl_cyclase"/>
</dbReference>
<comment type="caution">
    <text evidence="4">The sequence shown here is derived from an EMBL/GenBank/DDBJ whole genome shotgun (WGS) entry which is preliminary data.</text>
</comment>
<keyword evidence="5" id="KW-1185">Reference proteome</keyword>
<dbReference type="InterPro" id="IPR041588">
    <property type="entry name" value="Integrase_H2C2"/>
</dbReference>